<keyword evidence="1 5" id="KW-0808">Transferase</keyword>
<keyword evidence="2 5" id="KW-0547">Nucleotide-binding</keyword>
<protein>
    <recommendedName>
        <fullName evidence="5">6-hydroxymethyl-7,8-dihydropterin pyrophosphokinase</fullName>
        <shortName evidence="5">HPPK</shortName>
        <ecNumber evidence="5">2.7.6.3</ecNumber>
    </recommendedName>
    <alternativeName>
        <fullName evidence="5">2-amino-4-hydroxy-6-hydroxymethyldihydropteridine pyrophosphokinase</fullName>
    </alternativeName>
    <alternativeName>
        <fullName evidence="5">6-hydroxymethyl-7,8-dihydropterin diphosphokinase</fullName>
        <shortName evidence="5">6-HMPDK</shortName>
    </alternativeName>
    <alternativeName>
        <fullName evidence="5">7,8-dihydro-6-hydroxymethylpterin diphosphokinase</fullName>
    </alternativeName>
    <alternativeName>
        <fullName evidence="5">7,8-dihydro-6-hydroxymethylpterin pyrophosphokinase</fullName>
        <shortName evidence="5">PPPK</shortName>
    </alternativeName>
</protein>
<dbReference type="GO" id="GO:0003848">
    <property type="term" value="F:2-amino-4-hydroxy-6-hydroxymethyldihydropteridine diphosphokinase activity"/>
    <property type="evidence" value="ECO:0007669"/>
    <property type="project" value="UniProtKB-UniRule"/>
</dbReference>
<comment type="pathway">
    <text evidence="5">Cofactor biosynthesis; 5,6,7,8-tetrahydromethanopterin biosynthesis.</text>
</comment>
<dbReference type="GO" id="GO:0000287">
    <property type="term" value="F:magnesium ion binding"/>
    <property type="evidence" value="ECO:0007669"/>
    <property type="project" value="UniProtKB-UniRule"/>
</dbReference>
<dbReference type="PANTHER" id="PTHR39648">
    <property type="entry name" value="6-HYDROXYMETHYL-7,8-DIHYDROPTERIN PYROPHOSPHOKINASE"/>
    <property type="match status" value="1"/>
</dbReference>
<comment type="caution">
    <text evidence="7">The sequence shown here is derived from an EMBL/GenBank/DDBJ whole genome shotgun (WGS) entry which is preliminary data.</text>
</comment>
<dbReference type="InterPro" id="IPR027510">
    <property type="entry name" value="HMPDK_MptE"/>
</dbReference>
<dbReference type="Proteomes" id="UP000605144">
    <property type="component" value="Unassembled WGS sequence"/>
</dbReference>
<dbReference type="InterPro" id="IPR036759">
    <property type="entry name" value="TPK_catalytic_sf"/>
</dbReference>
<organism evidence="7 8">
    <name type="scientific">Methanothermococcus okinawensis</name>
    <dbReference type="NCBI Taxonomy" id="155863"/>
    <lineage>
        <taxon>Archaea</taxon>
        <taxon>Methanobacteriati</taxon>
        <taxon>Methanobacteriota</taxon>
        <taxon>Methanomada group</taxon>
        <taxon>Methanococci</taxon>
        <taxon>Methanococcales</taxon>
        <taxon>Methanococcaceae</taxon>
        <taxon>Methanothermococcus</taxon>
    </lineage>
</organism>
<evidence type="ECO:0000259" key="6">
    <source>
        <dbReference type="Pfam" id="PF01973"/>
    </source>
</evidence>
<keyword evidence="4 5" id="KW-0067">ATP-binding</keyword>
<dbReference type="Gene3D" id="3.90.1480.10">
    <property type="entry name" value="Alpha-2,3-sialyltransferase"/>
    <property type="match status" value="1"/>
</dbReference>
<feature type="domain" description="6-hydroxymethylpterin diphosphokinase MptE-like" evidence="6">
    <location>
        <begin position="38"/>
        <end position="192"/>
    </location>
</feature>
<dbReference type="HAMAP" id="MF_02131">
    <property type="entry name" value="HMPDK_arch"/>
    <property type="match status" value="1"/>
</dbReference>
<sequence>MNLREWKPIYNKIMDDFGFDKERDLESALLLKDLIEKEMNNIPQEKINNIIRNKNVYVIGAGPSIKKHIDKLKTLINRDKDVIISADGATKALLEEDIVPDIIVSDLDGDMESIIKSNSRGSIVVVHAHGDNIMAIKKYLPKLKNIIGSFQTPNNIPGIINHGGFTDGDRCCFLAEYHGAKRIILCGMDFGEYITTYSRPNLKESVERGDDIKIKKLRYAKELIEYLKEHGKCEIISIEDMGER</sequence>
<dbReference type="GO" id="GO:2001118">
    <property type="term" value="P:tetrahydromethanopterin biosynthetic process"/>
    <property type="evidence" value="ECO:0007669"/>
    <property type="project" value="UniProtKB-UniRule"/>
</dbReference>
<dbReference type="AlphaFoldDB" id="A0A833DRU1"/>
<accession>A0A833DRU1</accession>
<dbReference type="EMBL" id="DQSV01000040">
    <property type="protein sequence ID" value="HIP17052.1"/>
    <property type="molecule type" value="Genomic_DNA"/>
</dbReference>
<evidence type="ECO:0000256" key="2">
    <source>
        <dbReference type="ARBA" id="ARBA00022741"/>
    </source>
</evidence>
<comment type="function">
    <text evidence="5">Catalyzes the transfer of diphosphate from ATP to 6-hydroxymethyl-7,8-dihydropterin (6-HMD), leading to 6-hydroxymethyl-7,8-dihydropterin diphosphate (6-HMDP).</text>
</comment>
<dbReference type="GO" id="GO:0004788">
    <property type="term" value="F:thiamine diphosphokinase activity"/>
    <property type="evidence" value="ECO:0007669"/>
    <property type="project" value="InterPro"/>
</dbReference>
<keyword evidence="5" id="KW-0460">Magnesium</keyword>
<comment type="catalytic activity">
    <reaction evidence="5">
        <text>6-hydroxymethyl-7,8-dihydropterin + ATP = (7,8-dihydropterin-6-yl)methyl diphosphate + AMP + H(+)</text>
        <dbReference type="Rhea" id="RHEA:11412"/>
        <dbReference type="ChEBI" id="CHEBI:15378"/>
        <dbReference type="ChEBI" id="CHEBI:30616"/>
        <dbReference type="ChEBI" id="CHEBI:44841"/>
        <dbReference type="ChEBI" id="CHEBI:72950"/>
        <dbReference type="ChEBI" id="CHEBI:456215"/>
        <dbReference type="EC" id="2.7.6.3"/>
    </reaction>
</comment>
<evidence type="ECO:0000313" key="8">
    <source>
        <dbReference type="Proteomes" id="UP000605144"/>
    </source>
</evidence>
<dbReference type="GO" id="GO:0009229">
    <property type="term" value="P:thiamine diphosphate biosynthetic process"/>
    <property type="evidence" value="ECO:0007669"/>
    <property type="project" value="InterPro"/>
</dbReference>
<gene>
    <name evidence="5" type="primary">mptE</name>
    <name evidence="7" type="ORF">EYG76_01950</name>
</gene>
<comment type="similarity">
    <text evidence="5">Belongs to the archaeal 6-HMPDK family.</text>
</comment>
<dbReference type="UniPathway" id="UPA00065"/>
<dbReference type="SUPFAM" id="SSF63999">
    <property type="entry name" value="Thiamin pyrophosphokinase, catalytic domain"/>
    <property type="match status" value="1"/>
</dbReference>
<evidence type="ECO:0000256" key="1">
    <source>
        <dbReference type="ARBA" id="ARBA00022679"/>
    </source>
</evidence>
<reference evidence="7" key="1">
    <citation type="journal article" date="2020" name="ISME J.">
        <title>Gammaproteobacteria mediating utilization of methyl-, sulfur- and petroleum organic compounds in deep ocean hydrothermal plumes.</title>
        <authorList>
            <person name="Zhou Z."/>
            <person name="Liu Y."/>
            <person name="Pan J."/>
            <person name="Cron B.R."/>
            <person name="Toner B.M."/>
            <person name="Anantharaman K."/>
            <person name="Breier J.A."/>
            <person name="Dick G.J."/>
            <person name="Li M."/>
        </authorList>
    </citation>
    <scope>NUCLEOTIDE SEQUENCE</scope>
    <source>
        <strain evidence="7">SZUA-1385</strain>
    </source>
</reference>
<evidence type="ECO:0000256" key="3">
    <source>
        <dbReference type="ARBA" id="ARBA00022777"/>
    </source>
</evidence>
<name>A0A833DRU1_9EURY</name>
<dbReference type="GO" id="GO:0005524">
    <property type="term" value="F:ATP binding"/>
    <property type="evidence" value="ECO:0007669"/>
    <property type="project" value="UniProtKB-UniRule"/>
</dbReference>
<dbReference type="PANTHER" id="PTHR39648:SF1">
    <property type="entry name" value="6-HYDROXYMETHYL-7,8-DIHYDROPTERIN PYROPHOSPHOKINASE"/>
    <property type="match status" value="1"/>
</dbReference>
<proteinExistence type="inferred from homology"/>
<evidence type="ECO:0000256" key="5">
    <source>
        <dbReference type="HAMAP-Rule" id="MF_02131"/>
    </source>
</evidence>
<dbReference type="InterPro" id="IPR002826">
    <property type="entry name" value="MptE-like"/>
</dbReference>
<dbReference type="EC" id="2.7.6.3" evidence="5"/>
<keyword evidence="3 5" id="KW-0418">Kinase</keyword>
<dbReference type="GO" id="GO:0016301">
    <property type="term" value="F:kinase activity"/>
    <property type="evidence" value="ECO:0007669"/>
    <property type="project" value="UniProtKB-KW"/>
</dbReference>
<evidence type="ECO:0000256" key="4">
    <source>
        <dbReference type="ARBA" id="ARBA00022840"/>
    </source>
</evidence>
<evidence type="ECO:0000313" key="7">
    <source>
        <dbReference type="EMBL" id="HIP17052.1"/>
    </source>
</evidence>
<comment type="cofactor">
    <cofactor evidence="5">
        <name>Mg(2+)</name>
        <dbReference type="ChEBI" id="CHEBI:18420"/>
    </cofactor>
</comment>
<dbReference type="Pfam" id="PF01973">
    <property type="entry name" value="MptE-like"/>
    <property type="match status" value="1"/>
</dbReference>